<dbReference type="EMBL" id="JBELQB010000013">
    <property type="protein sequence ID" value="MFL9838916.1"/>
    <property type="molecule type" value="Genomic_DNA"/>
</dbReference>
<sequence length="322" mass="37717">MKKYILFLIFPLVLISCNGKNEIEKEIDKVEVGEVEIVRFDDVFYNSKPEDLPKLKKAYPYFFPENFPDSVWVNNMNDPFMRQLKEETDKEFTKFNTLEGDLESAFKHIKYYFNDFNTPEVFTIISDDESQRAVYSPEINMVAIPINLYLGKDNKLYDGLPSYQVQTFEPNQIVPDVVSSFATDYIAPPKNRTFLALIVYFGKELYMKDVIIPNTTDAAKMGYTEEQELWAEENESEIWRYFVENKLLFDTDAKLAARFVNPAPFSKFYLELDNESPGRLGVWMGWQIVRAYMENNKDVTLQDLLNTDAKTIFDNSKYKPKK</sequence>
<dbReference type="Proteomes" id="UP001629059">
    <property type="component" value="Unassembled WGS sequence"/>
</dbReference>
<organism evidence="1 2">
    <name type="scientific">Flavobacterium rhizophilum</name>
    <dbReference type="NCBI Taxonomy" id="3163296"/>
    <lineage>
        <taxon>Bacteria</taxon>
        <taxon>Pseudomonadati</taxon>
        <taxon>Bacteroidota</taxon>
        <taxon>Flavobacteriia</taxon>
        <taxon>Flavobacteriales</taxon>
        <taxon>Flavobacteriaceae</taxon>
        <taxon>Flavobacterium</taxon>
    </lineage>
</organism>
<name>A0ABW8YFA8_9FLAO</name>
<dbReference type="Pfam" id="PF25594">
    <property type="entry name" value="GldB_lipo"/>
    <property type="match status" value="1"/>
</dbReference>
<proteinExistence type="predicted"/>
<comment type="caution">
    <text evidence="1">The sequence shown here is derived from an EMBL/GenBank/DDBJ whole genome shotgun (WGS) entry which is preliminary data.</text>
</comment>
<evidence type="ECO:0000313" key="1">
    <source>
        <dbReference type="EMBL" id="MFL9838916.1"/>
    </source>
</evidence>
<accession>A0ABW8YFA8</accession>
<dbReference type="PROSITE" id="PS51257">
    <property type="entry name" value="PROKAR_LIPOPROTEIN"/>
    <property type="match status" value="1"/>
</dbReference>
<keyword evidence="1" id="KW-0449">Lipoprotein</keyword>
<reference evidence="1 2" key="1">
    <citation type="submission" date="2024-06" db="EMBL/GenBank/DDBJ databases">
        <authorList>
            <person name="Kaempfer P."/>
            <person name="Viver T."/>
        </authorList>
    </citation>
    <scope>NUCLEOTIDE SEQUENCE [LARGE SCALE GENOMIC DNA]</scope>
    <source>
        <strain evidence="1 2">ST-75</strain>
    </source>
</reference>
<keyword evidence="2" id="KW-1185">Reference proteome</keyword>
<dbReference type="RefSeq" id="WP_408075864.1">
    <property type="nucleotide sequence ID" value="NZ_JBELQB010000013.1"/>
</dbReference>
<gene>
    <name evidence="1" type="primary">gldB</name>
    <name evidence="1" type="ORF">ABS768_15515</name>
</gene>
<dbReference type="NCBIfam" id="TIGR03514">
    <property type="entry name" value="GldB_lipo"/>
    <property type="match status" value="1"/>
</dbReference>
<evidence type="ECO:0000313" key="2">
    <source>
        <dbReference type="Proteomes" id="UP001629059"/>
    </source>
</evidence>
<dbReference type="InterPro" id="IPR019853">
    <property type="entry name" value="GldB-like"/>
</dbReference>
<protein>
    <submittedName>
        <fullName evidence="1">Gliding motility lipoprotein GldB</fullName>
    </submittedName>
</protein>